<feature type="region of interest" description="Disordered" evidence="1">
    <location>
        <begin position="63"/>
        <end position="91"/>
    </location>
</feature>
<accession>A0A5R9E7U7</accession>
<dbReference type="AlphaFoldDB" id="A0A5R9E7U7"/>
<sequence>MADVARLVLEGREEVFESAQDDDRRFLLFVCDERGRLVVAVAFGKAHGDVGLVGGAFSRAGAGGEGGRGVAGDPELDGCSAEDGAEADGSSVAVDQVGRAVGGRFGVESPVSSESLGNGGRRFSDCGVGDEHGACLQEVC</sequence>
<evidence type="ECO:0000313" key="2">
    <source>
        <dbReference type="EMBL" id="TLQ46108.1"/>
    </source>
</evidence>
<dbReference type="EMBL" id="VAWE01000001">
    <property type="protein sequence ID" value="TLQ46108.1"/>
    <property type="molecule type" value="Genomic_DNA"/>
</dbReference>
<dbReference type="Proteomes" id="UP000305921">
    <property type="component" value="Unassembled WGS sequence"/>
</dbReference>
<evidence type="ECO:0000256" key="1">
    <source>
        <dbReference type="SAM" id="MobiDB-lite"/>
    </source>
</evidence>
<evidence type="ECO:0000313" key="3">
    <source>
        <dbReference type="Proteomes" id="UP000305921"/>
    </source>
</evidence>
<comment type="caution">
    <text evidence="2">The sequence shown here is derived from an EMBL/GenBank/DDBJ whole genome shotgun (WGS) entry which is preliminary data.</text>
</comment>
<reference evidence="2 3" key="1">
    <citation type="submission" date="2019-05" db="EMBL/GenBank/DDBJ databases">
        <title>Streptomyces marianii sp. nov., a novel marine actinomycete from southern coast of India.</title>
        <authorList>
            <person name="Iniyan A.M."/>
            <person name="Wink J."/>
            <person name="Ramprasad E."/>
            <person name="Ramana C.V."/>
            <person name="Bunk B."/>
            <person name="Sproer C."/>
            <person name="Joseph F.-J.R.S."/>
            <person name="Vincent S.G.P."/>
        </authorList>
    </citation>
    <scope>NUCLEOTIDE SEQUENCE [LARGE SCALE GENOMIC DNA]</scope>
    <source>
        <strain evidence="2 3">ICN19</strain>
    </source>
</reference>
<proteinExistence type="predicted"/>
<organism evidence="2 3">
    <name type="scientific">Streptomyces marianii</name>
    <dbReference type="NCBI Taxonomy" id="1817406"/>
    <lineage>
        <taxon>Bacteria</taxon>
        <taxon>Bacillati</taxon>
        <taxon>Actinomycetota</taxon>
        <taxon>Actinomycetes</taxon>
        <taxon>Kitasatosporales</taxon>
        <taxon>Streptomycetaceae</taxon>
        <taxon>Streptomyces</taxon>
    </lineage>
</organism>
<keyword evidence="3" id="KW-1185">Reference proteome</keyword>
<name>A0A5R9E7U7_9ACTN</name>
<protein>
    <submittedName>
        <fullName evidence="2">Uncharacterized protein</fullName>
    </submittedName>
</protein>
<gene>
    <name evidence="2" type="ORF">FEF34_26700</name>
</gene>